<keyword evidence="2" id="KW-1185">Reference proteome</keyword>
<gene>
    <name evidence="1" type="ORF">GC093_05400</name>
</gene>
<comment type="caution">
    <text evidence="1">The sequence shown here is derived from an EMBL/GenBank/DDBJ whole genome shotgun (WGS) entry which is preliminary data.</text>
</comment>
<dbReference type="AlphaFoldDB" id="A0A972JXN9"/>
<evidence type="ECO:0000313" key="1">
    <source>
        <dbReference type="EMBL" id="NOU92664.1"/>
    </source>
</evidence>
<evidence type="ECO:0000313" key="2">
    <source>
        <dbReference type="Proteomes" id="UP000641588"/>
    </source>
</evidence>
<protein>
    <submittedName>
        <fullName evidence="1">Uncharacterized protein</fullName>
    </submittedName>
</protein>
<dbReference type="RefSeq" id="WP_171650867.1">
    <property type="nucleotide sequence ID" value="NZ_WHOD01000020.1"/>
</dbReference>
<sequence>MNSLFVIVIALTMGWGAVLPSDIPSSTNSKKEVQVSQPSLELLNIQEQIPKLTEVYLRLSVELMNSYIQDGAVHMQIRKLNKHRESLTEGEKLTLQQAVFDAVDRSFPLHIESFAISEHPDIEGVISMIRKQERRILVVNQEKFKDNEGGMAGVYWVSFANDAELYQKNGRQPLKFEDLKDGQRIDGWSTGSRTKVRSNDEPEARVLEFAVWDSPSADQAVEVTDILHHDLNHIIQISITFGGGKQVIIKDADIIAEIVKRLKAMKLVKSYDQQLRAGYLYFMDLYDGEQTARYGSELQMDRIRYDSNIDTDSLNEWIIEMVRRINPDILPGYPVRKE</sequence>
<proteinExistence type="predicted"/>
<dbReference type="EMBL" id="WHOD01000020">
    <property type="protein sequence ID" value="NOU92664.1"/>
    <property type="molecule type" value="Genomic_DNA"/>
</dbReference>
<accession>A0A972JXN9</accession>
<name>A0A972JXN9_9BACL</name>
<dbReference type="Proteomes" id="UP000641588">
    <property type="component" value="Unassembled WGS sequence"/>
</dbReference>
<reference evidence="1" key="1">
    <citation type="submission" date="2019-10" db="EMBL/GenBank/DDBJ databases">
        <title>Description of Paenibacillus glebae sp. nov.</title>
        <authorList>
            <person name="Carlier A."/>
            <person name="Qi S."/>
        </authorList>
    </citation>
    <scope>NUCLEOTIDE SEQUENCE</scope>
    <source>
        <strain evidence="1">LMG 31456</strain>
    </source>
</reference>
<organism evidence="1 2">
    <name type="scientific">Paenibacillus foliorum</name>
    <dbReference type="NCBI Taxonomy" id="2654974"/>
    <lineage>
        <taxon>Bacteria</taxon>
        <taxon>Bacillati</taxon>
        <taxon>Bacillota</taxon>
        <taxon>Bacilli</taxon>
        <taxon>Bacillales</taxon>
        <taxon>Paenibacillaceae</taxon>
        <taxon>Paenibacillus</taxon>
    </lineage>
</organism>